<sequence length="229" mass="25118">MLECSALCKAYASTLALDNVDLNIGRGGIVGLLGPNGSGKSTLIKLAMGMLQPTSGEVRIGGLKPCPATKSVTAYLPDTNFLSNWMRVEQALAYSMDFFADFRREKAEAMLDRLGIGLKQPIRTLSKGNKEKLGLILTMAREAELFILDEPIAGVDPAARDFILETVLANKPAHATIFLCTHLIADVEPILTHAIFLNRGRVVLDEDAEIVRSEKGKSLDEIFREVFRW</sequence>
<dbReference type="PANTHER" id="PTHR42939">
    <property type="entry name" value="ABC TRANSPORTER ATP-BINDING PROTEIN ALBC-RELATED"/>
    <property type="match status" value="1"/>
</dbReference>
<dbReference type="AlphaFoldDB" id="A0A4Q2KHB4"/>
<keyword evidence="6" id="KW-1185">Reference proteome</keyword>
<reference evidence="5 6" key="1">
    <citation type="journal article" date="2019" name="Gut">
        <title>Antibiotics-induced monodominance of a novel gut bacterial order.</title>
        <authorList>
            <person name="Hildebrand F."/>
            <person name="Moitinho-Silva L."/>
            <person name="Blasche S."/>
            <person name="Jahn M.T."/>
            <person name="Gossmann T.I."/>
            <person name="Heuerta-Cepas J."/>
            <person name="Hercog R."/>
            <person name="Luetge M."/>
            <person name="Bahram M."/>
            <person name="Pryszlak A."/>
            <person name="Alves R.J."/>
            <person name="Waszak S.M."/>
            <person name="Zhu A."/>
            <person name="Ye L."/>
            <person name="Costea P.I."/>
            <person name="Aalvink S."/>
            <person name="Belzer C."/>
            <person name="Forslund S.K."/>
            <person name="Sunagawa S."/>
            <person name="Hentschel U."/>
            <person name="Merten C."/>
            <person name="Patil K.R."/>
            <person name="Benes V."/>
            <person name="Bork P."/>
        </authorList>
    </citation>
    <scope>NUCLEOTIDE SEQUENCE [LARGE SCALE GENOMIC DNA]</scope>
    <source>
        <strain evidence="5 6">HDS1380</strain>
    </source>
</reference>
<dbReference type="SUPFAM" id="SSF52540">
    <property type="entry name" value="P-loop containing nucleoside triphosphate hydrolases"/>
    <property type="match status" value="1"/>
</dbReference>
<evidence type="ECO:0000256" key="3">
    <source>
        <dbReference type="ARBA" id="ARBA00022840"/>
    </source>
</evidence>
<dbReference type="Proteomes" id="UP000291269">
    <property type="component" value="Unassembled WGS sequence"/>
</dbReference>
<accession>A0A4Q2KHB4</accession>
<feature type="domain" description="ABC transporter" evidence="4">
    <location>
        <begin position="2"/>
        <end position="224"/>
    </location>
</feature>
<dbReference type="EMBL" id="SDOZ01000002">
    <property type="protein sequence ID" value="RXZ62483.1"/>
    <property type="molecule type" value="Genomic_DNA"/>
</dbReference>
<evidence type="ECO:0000313" key="5">
    <source>
        <dbReference type="EMBL" id="RXZ62483.1"/>
    </source>
</evidence>
<keyword evidence="1" id="KW-0813">Transport</keyword>
<dbReference type="InterPro" id="IPR003439">
    <property type="entry name" value="ABC_transporter-like_ATP-bd"/>
</dbReference>
<dbReference type="GO" id="GO:0005524">
    <property type="term" value="F:ATP binding"/>
    <property type="evidence" value="ECO:0007669"/>
    <property type="project" value="UniProtKB-KW"/>
</dbReference>
<evidence type="ECO:0000313" key="6">
    <source>
        <dbReference type="Proteomes" id="UP000291269"/>
    </source>
</evidence>
<organism evidence="5 6">
    <name type="scientific">Candidatus Borkfalkia ceftriaxoniphila</name>
    <dbReference type="NCBI Taxonomy" id="2508949"/>
    <lineage>
        <taxon>Bacteria</taxon>
        <taxon>Bacillati</taxon>
        <taxon>Bacillota</taxon>
        <taxon>Clostridia</taxon>
        <taxon>Christensenellales</taxon>
        <taxon>Christensenellaceae</taxon>
        <taxon>Candidatus Borkfalkia</taxon>
    </lineage>
</organism>
<keyword evidence="2" id="KW-0547">Nucleotide-binding</keyword>
<dbReference type="OrthoDB" id="9804819at2"/>
<dbReference type="InterPro" id="IPR003593">
    <property type="entry name" value="AAA+_ATPase"/>
</dbReference>
<evidence type="ECO:0000259" key="4">
    <source>
        <dbReference type="PROSITE" id="PS50893"/>
    </source>
</evidence>
<evidence type="ECO:0000256" key="1">
    <source>
        <dbReference type="ARBA" id="ARBA00022448"/>
    </source>
</evidence>
<dbReference type="PROSITE" id="PS50893">
    <property type="entry name" value="ABC_TRANSPORTER_2"/>
    <property type="match status" value="1"/>
</dbReference>
<keyword evidence="3 5" id="KW-0067">ATP-binding</keyword>
<dbReference type="InterPro" id="IPR027417">
    <property type="entry name" value="P-loop_NTPase"/>
</dbReference>
<dbReference type="Pfam" id="PF00005">
    <property type="entry name" value="ABC_tran"/>
    <property type="match status" value="1"/>
</dbReference>
<dbReference type="CDD" id="cd03230">
    <property type="entry name" value="ABC_DR_subfamily_A"/>
    <property type="match status" value="1"/>
</dbReference>
<dbReference type="PANTHER" id="PTHR42939:SF1">
    <property type="entry name" value="ABC TRANSPORTER ATP-BINDING PROTEIN ALBC-RELATED"/>
    <property type="match status" value="1"/>
</dbReference>
<dbReference type="Gene3D" id="3.40.50.300">
    <property type="entry name" value="P-loop containing nucleotide triphosphate hydrolases"/>
    <property type="match status" value="1"/>
</dbReference>
<dbReference type="GO" id="GO:0016887">
    <property type="term" value="F:ATP hydrolysis activity"/>
    <property type="evidence" value="ECO:0007669"/>
    <property type="project" value="InterPro"/>
</dbReference>
<dbReference type="InterPro" id="IPR051782">
    <property type="entry name" value="ABC_Transporter_VariousFunc"/>
</dbReference>
<evidence type="ECO:0000256" key="2">
    <source>
        <dbReference type="ARBA" id="ARBA00022741"/>
    </source>
</evidence>
<gene>
    <name evidence="5" type="ORF">ESZ91_08470</name>
</gene>
<dbReference type="SMART" id="SM00382">
    <property type="entry name" value="AAA"/>
    <property type="match status" value="1"/>
</dbReference>
<proteinExistence type="predicted"/>
<comment type="caution">
    <text evidence="5">The sequence shown here is derived from an EMBL/GenBank/DDBJ whole genome shotgun (WGS) entry which is preliminary data.</text>
</comment>
<protein>
    <submittedName>
        <fullName evidence="5">ABC transporter ATP-binding protein</fullName>
    </submittedName>
</protein>
<name>A0A4Q2KHB4_9FIRM</name>